<dbReference type="VEuPathDB" id="FungiDB:RhiirA1_454758"/>
<protein>
    <submittedName>
        <fullName evidence="3">Kinase-like protein</fullName>
    </submittedName>
</protein>
<dbReference type="VEuPathDB" id="FungiDB:RhiirFUN_013032"/>
<dbReference type="VEuPathDB" id="FungiDB:FUN_023238"/>
<dbReference type="VEuPathDB" id="FungiDB:RhiirFUN_022911"/>
<dbReference type="InterPro" id="IPR011009">
    <property type="entry name" value="Kinase-like_dom_sf"/>
</dbReference>
<dbReference type="Gene3D" id="1.10.510.10">
    <property type="entry name" value="Transferase(Phosphotransferase) domain 1"/>
    <property type="match status" value="1"/>
</dbReference>
<dbReference type="Pfam" id="PF07714">
    <property type="entry name" value="PK_Tyr_Ser-Thr"/>
    <property type="match status" value="1"/>
</dbReference>
<sequence length="633" mass="74400">MSTLRYELICATNNRTLTLTDIDIHDNIHKKFEFRKQKVLADKILTNDEKTEAIRMLTKYYDREKILFNDGTKRICENCNKECLATLYCEYCVRNYLKENFSNWTSGNEGIDNLIQKCQMESLIPNMVVEWIPYNNLENIKYLTKGGFSEIYTADWINGSYYEWDSEEQQLIRVGDQDVILKSLENVKSANQSWFEEAKSHLTISNKWADIVRCYGMTQNPLNGNYMLVMRKMDIDLRKYLQQNHNQLSWKERINIAYEIIHGLSYIHDEKAIHRDLHSGNILYSQLNYYWYISDLGFCGPADRSSKSIYGNLPYIAPEVIVGREYIFASDIYSIAMLMWEISSGKPPFVNIEHENDIVMNIINGIRPKIVPGTPLEYKNLMIQCWDADPIKRPDANSLVKKMKKINLYYQNMPDELLQSEINNLGINKFSNIETNYTSSRLFISKIHNFENLPEPRNATEGEQEAFHSKLYDFNIPNNINDFNGSNKQYSKKLSSDSEKLPKKFINLQINSNKIIQQQMKRKNIDHDEKEIIQQKMKRHNIVDIDDDDEVYNNPNLHSKEQDEFEIPDDDSEKLPKEFINLQINSNNDEKEIIQQKMKRQNIADIDDDDEVYNNPNLHSKEQDELEIPDDGF</sequence>
<feature type="region of interest" description="Disordered" evidence="1">
    <location>
        <begin position="596"/>
        <end position="633"/>
    </location>
</feature>
<evidence type="ECO:0000256" key="1">
    <source>
        <dbReference type="SAM" id="MobiDB-lite"/>
    </source>
</evidence>
<evidence type="ECO:0000313" key="3">
    <source>
        <dbReference type="EMBL" id="PKY46974.1"/>
    </source>
</evidence>
<keyword evidence="3" id="KW-0808">Transferase</keyword>
<gene>
    <name evidence="3" type="ORF">RhiirA4_462008</name>
</gene>
<dbReference type="SUPFAM" id="SSF56112">
    <property type="entry name" value="Protein kinase-like (PK-like)"/>
    <property type="match status" value="1"/>
</dbReference>
<comment type="caution">
    <text evidence="3">The sequence shown here is derived from an EMBL/GenBank/DDBJ whole genome shotgun (WGS) entry which is preliminary data.</text>
</comment>
<dbReference type="EMBL" id="LLXI01000504">
    <property type="protein sequence ID" value="PKY46974.1"/>
    <property type="molecule type" value="Genomic_DNA"/>
</dbReference>
<accession>A0A2I1GK59</accession>
<dbReference type="Proteomes" id="UP000234323">
    <property type="component" value="Unassembled WGS sequence"/>
</dbReference>
<organism evidence="3 4">
    <name type="scientific">Rhizophagus irregularis</name>
    <dbReference type="NCBI Taxonomy" id="588596"/>
    <lineage>
        <taxon>Eukaryota</taxon>
        <taxon>Fungi</taxon>
        <taxon>Fungi incertae sedis</taxon>
        <taxon>Mucoromycota</taxon>
        <taxon>Glomeromycotina</taxon>
        <taxon>Glomeromycetes</taxon>
        <taxon>Glomerales</taxon>
        <taxon>Glomeraceae</taxon>
        <taxon>Rhizophagus</taxon>
    </lineage>
</organism>
<dbReference type="GO" id="GO:0004674">
    <property type="term" value="F:protein serine/threonine kinase activity"/>
    <property type="evidence" value="ECO:0007669"/>
    <property type="project" value="TreeGrafter"/>
</dbReference>
<dbReference type="GO" id="GO:0005524">
    <property type="term" value="F:ATP binding"/>
    <property type="evidence" value="ECO:0007669"/>
    <property type="project" value="InterPro"/>
</dbReference>
<dbReference type="PANTHER" id="PTHR44329">
    <property type="entry name" value="SERINE/THREONINE-PROTEIN KINASE TNNI3K-RELATED"/>
    <property type="match status" value="1"/>
</dbReference>
<dbReference type="VEuPathDB" id="FungiDB:RhiirA1_460247"/>
<dbReference type="PANTHER" id="PTHR44329:SF6">
    <property type="entry name" value="RECEPTOR-INTERACTING SERINE_THREONINE-PROTEIN KINASE 1"/>
    <property type="match status" value="1"/>
</dbReference>
<evidence type="ECO:0000313" key="4">
    <source>
        <dbReference type="Proteomes" id="UP000234323"/>
    </source>
</evidence>
<dbReference type="AlphaFoldDB" id="A0A2I1GK59"/>
<evidence type="ECO:0000259" key="2">
    <source>
        <dbReference type="PROSITE" id="PS50011"/>
    </source>
</evidence>
<keyword evidence="4" id="KW-1185">Reference proteome</keyword>
<reference evidence="3 4" key="1">
    <citation type="submission" date="2015-10" db="EMBL/GenBank/DDBJ databases">
        <title>Genome analyses suggest a sexual origin of heterokaryosis in a supposedly ancient asexual fungus.</title>
        <authorList>
            <person name="Ropars J."/>
            <person name="Sedzielewska K."/>
            <person name="Noel J."/>
            <person name="Charron P."/>
            <person name="Farinelli L."/>
            <person name="Marton T."/>
            <person name="Kruger M."/>
            <person name="Pelin A."/>
            <person name="Brachmann A."/>
            <person name="Corradi N."/>
        </authorList>
    </citation>
    <scope>NUCLEOTIDE SEQUENCE [LARGE SCALE GENOMIC DNA]</scope>
    <source>
        <strain evidence="3 4">A4</strain>
    </source>
</reference>
<proteinExistence type="predicted"/>
<dbReference type="VEuPathDB" id="FungiDB:FUN_017571"/>
<dbReference type="InterPro" id="IPR051681">
    <property type="entry name" value="Ser/Thr_Kinases-Pseudokinases"/>
</dbReference>
<name>A0A2I1GK59_9GLOM</name>
<dbReference type="PROSITE" id="PS50011">
    <property type="entry name" value="PROTEIN_KINASE_DOM"/>
    <property type="match status" value="1"/>
</dbReference>
<dbReference type="InterPro" id="IPR000719">
    <property type="entry name" value="Prot_kinase_dom"/>
</dbReference>
<feature type="compositionally biased region" description="Acidic residues" evidence="1">
    <location>
        <begin position="624"/>
        <end position="633"/>
    </location>
</feature>
<feature type="domain" description="Protein kinase" evidence="2">
    <location>
        <begin position="137"/>
        <end position="410"/>
    </location>
</feature>
<keyword evidence="3" id="KW-0418">Kinase</keyword>
<dbReference type="InterPro" id="IPR001245">
    <property type="entry name" value="Ser-Thr/Tyr_kinase_cat_dom"/>
</dbReference>